<dbReference type="CTD" id="20323756"/>
<dbReference type="EMBL" id="KL596907">
    <property type="protein sequence ID" value="KER22304.1"/>
    <property type="molecule type" value="Genomic_DNA"/>
</dbReference>
<name>A0A075A4H1_OPIVI</name>
<dbReference type="Proteomes" id="UP000054324">
    <property type="component" value="Unassembled WGS sequence"/>
</dbReference>
<dbReference type="OrthoDB" id="6239383at2759"/>
<feature type="transmembrane region" description="Helical" evidence="1">
    <location>
        <begin position="59"/>
        <end position="81"/>
    </location>
</feature>
<keyword evidence="1" id="KW-1133">Transmembrane helix</keyword>
<organism evidence="2 3">
    <name type="scientific">Opisthorchis viverrini</name>
    <name type="common">Southeast Asian liver fluke</name>
    <dbReference type="NCBI Taxonomy" id="6198"/>
    <lineage>
        <taxon>Eukaryota</taxon>
        <taxon>Metazoa</taxon>
        <taxon>Spiralia</taxon>
        <taxon>Lophotrochozoa</taxon>
        <taxon>Platyhelminthes</taxon>
        <taxon>Trematoda</taxon>
        <taxon>Digenea</taxon>
        <taxon>Opisthorchiida</taxon>
        <taxon>Opisthorchiata</taxon>
        <taxon>Opisthorchiidae</taxon>
        <taxon>Opisthorchis</taxon>
    </lineage>
</organism>
<protein>
    <submittedName>
        <fullName evidence="2">Uncharacterized protein</fullName>
    </submittedName>
</protein>
<accession>A0A075A4H1</accession>
<evidence type="ECO:0000313" key="3">
    <source>
        <dbReference type="Proteomes" id="UP000054324"/>
    </source>
</evidence>
<keyword evidence="3" id="KW-1185">Reference proteome</keyword>
<dbReference type="RefSeq" id="XP_009173961.1">
    <property type="nucleotide sequence ID" value="XM_009175697.1"/>
</dbReference>
<gene>
    <name evidence="2" type="ORF">T265_09588</name>
</gene>
<reference evidence="2 3" key="1">
    <citation type="submission" date="2013-11" db="EMBL/GenBank/DDBJ databases">
        <title>Opisthorchis viverrini - life in the bile duct.</title>
        <authorList>
            <person name="Young N.D."/>
            <person name="Nagarajan N."/>
            <person name="Lin S.J."/>
            <person name="Korhonen P.K."/>
            <person name="Jex A.R."/>
            <person name="Hall R.S."/>
            <person name="Safavi-Hemami H."/>
            <person name="Kaewkong W."/>
            <person name="Bertrand D."/>
            <person name="Gao S."/>
            <person name="Seet Q."/>
            <person name="Wongkham S."/>
            <person name="Teh B.T."/>
            <person name="Wongkham C."/>
            <person name="Intapan P.M."/>
            <person name="Maleewong W."/>
            <person name="Yang X."/>
            <person name="Hu M."/>
            <person name="Wang Z."/>
            <person name="Hofmann A."/>
            <person name="Sternberg P.W."/>
            <person name="Tan P."/>
            <person name="Wang J."/>
            <person name="Gasser R.B."/>
        </authorList>
    </citation>
    <scope>NUCLEOTIDE SEQUENCE [LARGE SCALE GENOMIC DNA]</scope>
</reference>
<dbReference type="AlphaFoldDB" id="A0A075A4H1"/>
<proteinExistence type="predicted"/>
<sequence>MKETVESAIATGQPDPLSDTNVLLTLYGGPYNQSTWDPMQIVDTLLADENKPAWEFSALIYQVFLYIMLSALLIGQALLLAREARKVIEYLIKRFFLGRKMTEFRVEDWNQIHLNRYTPFQVDYVKGSTEDYRLRLEDYRELLRMLSFIETHGGT</sequence>
<dbReference type="GeneID" id="20323756"/>
<keyword evidence="1" id="KW-0812">Transmembrane</keyword>
<evidence type="ECO:0000256" key="1">
    <source>
        <dbReference type="SAM" id="Phobius"/>
    </source>
</evidence>
<dbReference type="KEGG" id="ovi:T265_09588"/>
<keyword evidence="1" id="KW-0472">Membrane</keyword>
<evidence type="ECO:0000313" key="2">
    <source>
        <dbReference type="EMBL" id="KER22304.1"/>
    </source>
</evidence>